<evidence type="ECO:0000256" key="1">
    <source>
        <dbReference type="SAM" id="SignalP"/>
    </source>
</evidence>
<dbReference type="EMBL" id="ML976210">
    <property type="protein sequence ID" value="KAF1936112.1"/>
    <property type="molecule type" value="Genomic_DNA"/>
</dbReference>
<name>A0A6A5S7U2_9PLEO</name>
<feature type="chain" id="PRO_5025424860" evidence="1">
    <location>
        <begin position="27"/>
        <end position="164"/>
    </location>
</feature>
<reference evidence="2" key="1">
    <citation type="journal article" date="2020" name="Stud. Mycol.">
        <title>101 Dothideomycetes genomes: a test case for predicting lifestyles and emergence of pathogens.</title>
        <authorList>
            <person name="Haridas S."/>
            <person name="Albert R."/>
            <person name="Binder M."/>
            <person name="Bloem J."/>
            <person name="Labutti K."/>
            <person name="Salamov A."/>
            <person name="Andreopoulos B."/>
            <person name="Baker S."/>
            <person name="Barry K."/>
            <person name="Bills G."/>
            <person name="Bluhm B."/>
            <person name="Cannon C."/>
            <person name="Castanera R."/>
            <person name="Culley D."/>
            <person name="Daum C."/>
            <person name="Ezra D."/>
            <person name="Gonzalez J."/>
            <person name="Henrissat B."/>
            <person name="Kuo A."/>
            <person name="Liang C."/>
            <person name="Lipzen A."/>
            <person name="Lutzoni F."/>
            <person name="Magnuson J."/>
            <person name="Mondo S."/>
            <person name="Nolan M."/>
            <person name="Ohm R."/>
            <person name="Pangilinan J."/>
            <person name="Park H.-J."/>
            <person name="Ramirez L."/>
            <person name="Alfaro M."/>
            <person name="Sun H."/>
            <person name="Tritt A."/>
            <person name="Yoshinaga Y."/>
            <person name="Zwiers L.-H."/>
            <person name="Turgeon B."/>
            <person name="Goodwin S."/>
            <person name="Spatafora J."/>
            <person name="Crous P."/>
            <person name="Grigoriev I."/>
        </authorList>
    </citation>
    <scope>NUCLEOTIDE SEQUENCE</scope>
    <source>
        <strain evidence="2">CBS 161.51</strain>
    </source>
</reference>
<feature type="signal peptide" evidence="1">
    <location>
        <begin position="1"/>
        <end position="26"/>
    </location>
</feature>
<gene>
    <name evidence="2" type="ORF">EJ02DRAFT_427803</name>
</gene>
<dbReference type="Proteomes" id="UP000800038">
    <property type="component" value="Unassembled WGS sequence"/>
</dbReference>
<evidence type="ECO:0000313" key="3">
    <source>
        <dbReference type="Proteomes" id="UP000800038"/>
    </source>
</evidence>
<sequence length="164" mass="17413">MRVSVLAVASAALAVLTVATPAPVVGYVIETSSDGLTMQLVVAPAAHETKFDHDSHDIITSPDYTLHAHSGSIIPGLGRQHINVGGGDTHTPYSNVIDAIGSLCDPYNEGCLQGTLQIDVFVYAPTAPGWWCKDSKIYDIMRSAVAASFERGKFSLENRHTCSG</sequence>
<evidence type="ECO:0000313" key="2">
    <source>
        <dbReference type="EMBL" id="KAF1936112.1"/>
    </source>
</evidence>
<organism evidence="2 3">
    <name type="scientific">Clathrospora elynae</name>
    <dbReference type="NCBI Taxonomy" id="706981"/>
    <lineage>
        <taxon>Eukaryota</taxon>
        <taxon>Fungi</taxon>
        <taxon>Dikarya</taxon>
        <taxon>Ascomycota</taxon>
        <taxon>Pezizomycotina</taxon>
        <taxon>Dothideomycetes</taxon>
        <taxon>Pleosporomycetidae</taxon>
        <taxon>Pleosporales</taxon>
        <taxon>Diademaceae</taxon>
        <taxon>Clathrospora</taxon>
    </lineage>
</organism>
<keyword evidence="3" id="KW-1185">Reference proteome</keyword>
<keyword evidence="1" id="KW-0732">Signal</keyword>
<proteinExistence type="predicted"/>
<dbReference type="AlphaFoldDB" id="A0A6A5S7U2"/>
<protein>
    <submittedName>
        <fullName evidence="2">Uncharacterized protein</fullName>
    </submittedName>
</protein>
<accession>A0A6A5S7U2</accession>